<evidence type="ECO:0000313" key="2">
    <source>
        <dbReference type="EMBL" id="GLS62232.1"/>
    </source>
</evidence>
<proteinExistence type="predicted"/>
<sequence>MAALLPEIATTKLPKGSNAAIARAAALYDISPSQYVRACVWNQLRADGLSTRALDTVSPRLAQLAKAHEGAEV</sequence>
<name>A0A512IX41_9HYPH</name>
<dbReference type="RefSeq" id="WP_147023960.1">
    <property type="nucleotide sequence ID" value="NZ_BJZU01000003.1"/>
</dbReference>
<reference evidence="4" key="2">
    <citation type="journal article" date="2019" name="Int. J. Syst. Evol. Microbiol.">
        <title>The Global Catalogue of Microorganisms (GCM) 10K type strain sequencing project: providing services to taxonomists for standard genome sequencing and annotation.</title>
        <authorList>
            <consortium name="The Broad Institute Genomics Platform"/>
            <consortium name="The Broad Institute Genome Sequencing Center for Infectious Disease"/>
            <person name="Wu L."/>
            <person name="Ma J."/>
        </authorList>
    </citation>
    <scope>NUCLEOTIDE SEQUENCE [LARGE SCALE GENOMIC DNA]</scope>
    <source>
        <strain evidence="4">NBRC 107715</strain>
    </source>
</reference>
<dbReference type="EMBL" id="BSPK01000004">
    <property type="protein sequence ID" value="GLS62232.1"/>
    <property type="molecule type" value="Genomic_DNA"/>
</dbReference>
<dbReference type="AlphaFoldDB" id="A0A512IX41"/>
<accession>A0A512IX41</accession>
<dbReference type="EMBL" id="BJZU01000003">
    <property type="protein sequence ID" value="GEP02287.1"/>
    <property type="molecule type" value="Genomic_DNA"/>
</dbReference>
<comment type="caution">
    <text evidence="1">The sequence shown here is derived from an EMBL/GenBank/DDBJ whole genome shotgun (WGS) entry which is preliminary data.</text>
</comment>
<reference evidence="1 3" key="3">
    <citation type="submission" date="2019-07" db="EMBL/GenBank/DDBJ databases">
        <title>Whole genome shotgun sequence of Methylobacterium oxalidis NBRC 107715.</title>
        <authorList>
            <person name="Hosoyama A."/>
            <person name="Uohara A."/>
            <person name="Ohji S."/>
            <person name="Ichikawa N."/>
        </authorList>
    </citation>
    <scope>NUCLEOTIDE SEQUENCE [LARGE SCALE GENOMIC DNA]</scope>
    <source>
        <strain evidence="1 3">NBRC 107715</strain>
    </source>
</reference>
<keyword evidence="4" id="KW-1185">Reference proteome</keyword>
<protein>
    <submittedName>
        <fullName evidence="1">Uncharacterized protein</fullName>
    </submittedName>
</protein>
<dbReference type="Proteomes" id="UP000321960">
    <property type="component" value="Unassembled WGS sequence"/>
</dbReference>
<evidence type="ECO:0000313" key="1">
    <source>
        <dbReference type="EMBL" id="GEP02287.1"/>
    </source>
</evidence>
<organism evidence="1 3">
    <name type="scientific">Methylobacterium oxalidis</name>
    <dbReference type="NCBI Taxonomy" id="944322"/>
    <lineage>
        <taxon>Bacteria</taxon>
        <taxon>Pseudomonadati</taxon>
        <taxon>Pseudomonadota</taxon>
        <taxon>Alphaproteobacteria</taxon>
        <taxon>Hyphomicrobiales</taxon>
        <taxon>Methylobacteriaceae</taxon>
        <taxon>Methylobacterium</taxon>
    </lineage>
</organism>
<gene>
    <name evidence="2" type="ORF">GCM10007888_06130</name>
    <name evidence="1" type="ORF">MOX02_03250</name>
</gene>
<dbReference type="Proteomes" id="UP001156856">
    <property type="component" value="Unassembled WGS sequence"/>
</dbReference>
<reference evidence="2" key="4">
    <citation type="submission" date="2023-01" db="EMBL/GenBank/DDBJ databases">
        <title>Draft genome sequence of Methylobacterium oxalidis strain NBRC 107715.</title>
        <authorList>
            <person name="Sun Q."/>
            <person name="Mori K."/>
        </authorList>
    </citation>
    <scope>NUCLEOTIDE SEQUENCE</scope>
    <source>
        <strain evidence="2">NBRC 107715</strain>
    </source>
</reference>
<reference evidence="2" key="1">
    <citation type="journal article" date="2014" name="Int. J. Syst. Evol. Microbiol.">
        <title>Complete genome of a new Firmicutes species belonging to the dominant human colonic microbiota ('Ruminococcus bicirculans') reveals two chromosomes and a selective capacity to utilize plant glucans.</title>
        <authorList>
            <consortium name="NISC Comparative Sequencing Program"/>
            <person name="Wegmann U."/>
            <person name="Louis P."/>
            <person name="Goesmann A."/>
            <person name="Henrissat B."/>
            <person name="Duncan S.H."/>
            <person name="Flint H.J."/>
        </authorList>
    </citation>
    <scope>NUCLEOTIDE SEQUENCE</scope>
    <source>
        <strain evidence="2">NBRC 107715</strain>
    </source>
</reference>
<evidence type="ECO:0000313" key="4">
    <source>
        <dbReference type="Proteomes" id="UP001156856"/>
    </source>
</evidence>
<evidence type="ECO:0000313" key="3">
    <source>
        <dbReference type="Proteomes" id="UP000321960"/>
    </source>
</evidence>